<dbReference type="PANTHER" id="PTHR48031">
    <property type="entry name" value="SRA STEM-LOOP-INTERACTING RNA-BINDING PROTEIN, MITOCHONDRIAL"/>
    <property type="match status" value="1"/>
</dbReference>
<dbReference type="InterPro" id="IPR035979">
    <property type="entry name" value="RBD_domain_sf"/>
</dbReference>
<dbReference type="Pfam" id="PF00076">
    <property type="entry name" value="RRM_1"/>
    <property type="match status" value="1"/>
</dbReference>
<sequence>MVGKDTGRPCGFGFITCSYRRGADDAIKHMHGRELGDRVISVNKAEPKGGVR</sequence>
<dbReference type="InterPro" id="IPR012677">
    <property type="entry name" value="Nucleotide-bd_a/b_plait_sf"/>
</dbReference>
<name>A0A3P5XY73_BRACM</name>
<dbReference type="SUPFAM" id="SSF54928">
    <property type="entry name" value="RNA-binding domain, RBD"/>
    <property type="match status" value="1"/>
</dbReference>
<organism evidence="3">
    <name type="scientific">Brassica campestris</name>
    <name type="common">Field mustard</name>
    <dbReference type="NCBI Taxonomy" id="3711"/>
    <lineage>
        <taxon>Eukaryota</taxon>
        <taxon>Viridiplantae</taxon>
        <taxon>Streptophyta</taxon>
        <taxon>Embryophyta</taxon>
        <taxon>Tracheophyta</taxon>
        <taxon>Spermatophyta</taxon>
        <taxon>Magnoliopsida</taxon>
        <taxon>eudicotyledons</taxon>
        <taxon>Gunneridae</taxon>
        <taxon>Pentapetalae</taxon>
        <taxon>rosids</taxon>
        <taxon>malvids</taxon>
        <taxon>Brassicales</taxon>
        <taxon>Brassicaceae</taxon>
        <taxon>Brassiceae</taxon>
        <taxon>Brassica</taxon>
    </lineage>
</organism>
<dbReference type="PANTHER" id="PTHR48031:SF2">
    <property type="entry name" value="RNA-BINDING PROTEIN 4"/>
    <property type="match status" value="1"/>
</dbReference>
<keyword evidence="1" id="KW-0694">RNA-binding</keyword>
<evidence type="ECO:0000256" key="1">
    <source>
        <dbReference type="PROSITE-ProRule" id="PRU00176"/>
    </source>
</evidence>
<feature type="domain" description="RRM" evidence="2">
    <location>
        <begin position="1"/>
        <end position="47"/>
    </location>
</feature>
<accession>A0A3P5XY73</accession>
<dbReference type="AlphaFoldDB" id="A0A3P5XY73"/>
<dbReference type="InterPro" id="IPR000504">
    <property type="entry name" value="RRM_dom"/>
</dbReference>
<dbReference type="EMBL" id="LR031568">
    <property type="protein sequence ID" value="VDC59756.1"/>
    <property type="molecule type" value="Genomic_DNA"/>
</dbReference>
<evidence type="ECO:0000259" key="2">
    <source>
        <dbReference type="PROSITE" id="PS50102"/>
    </source>
</evidence>
<dbReference type="Gene3D" id="3.30.70.330">
    <property type="match status" value="1"/>
</dbReference>
<reference evidence="3" key="1">
    <citation type="submission" date="2018-11" db="EMBL/GenBank/DDBJ databases">
        <authorList>
            <consortium name="Genoscope - CEA"/>
            <person name="William W."/>
        </authorList>
    </citation>
    <scope>NUCLEOTIDE SEQUENCE</scope>
</reference>
<dbReference type="PROSITE" id="PS50102">
    <property type="entry name" value="RRM"/>
    <property type="match status" value="1"/>
</dbReference>
<dbReference type="GO" id="GO:0003723">
    <property type="term" value="F:RNA binding"/>
    <property type="evidence" value="ECO:0007669"/>
    <property type="project" value="UniProtKB-UniRule"/>
</dbReference>
<protein>
    <recommendedName>
        <fullName evidence="2">RRM domain-containing protein</fullName>
    </recommendedName>
</protein>
<evidence type="ECO:0000313" key="3">
    <source>
        <dbReference type="EMBL" id="VDC59756.1"/>
    </source>
</evidence>
<gene>
    <name evidence="3" type="ORF">BRAA09T37367Z</name>
</gene>
<proteinExistence type="predicted"/>